<dbReference type="EMBL" id="LBMM01004781">
    <property type="protein sequence ID" value="KMQ92089.1"/>
    <property type="molecule type" value="Genomic_DNA"/>
</dbReference>
<keyword evidence="3" id="KW-1185">Reference proteome</keyword>
<dbReference type="AlphaFoldDB" id="A0A0J7KPD0"/>
<comment type="caution">
    <text evidence="2">The sequence shown here is derived from an EMBL/GenBank/DDBJ whole genome shotgun (WGS) entry which is preliminary data.</text>
</comment>
<feature type="compositionally biased region" description="Basic and acidic residues" evidence="1">
    <location>
        <begin position="29"/>
        <end position="57"/>
    </location>
</feature>
<dbReference type="Proteomes" id="UP000036403">
    <property type="component" value="Unassembled WGS sequence"/>
</dbReference>
<evidence type="ECO:0000313" key="3">
    <source>
        <dbReference type="Proteomes" id="UP000036403"/>
    </source>
</evidence>
<feature type="region of interest" description="Disordered" evidence="1">
    <location>
        <begin position="25"/>
        <end position="81"/>
    </location>
</feature>
<evidence type="ECO:0000256" key="1">
    <source>
        <dbReference type="SAM" id="MobiDB-lite"/>
    </source>
</evidence>
<evidence type="ECO:0000313" key="2">
    <source>
        <dbReference type="EMBL" id="KMQ92089.1"/>
    </source>
</evidence>
<accession>A0A0J7KPD0</accession>
<proteinExistence type="predicted"/>
<gene>
    <name evidence="2" type="ORF">RF55_7975</name>
</gene>
<protein>
    <submittedName>
        <fullName evidence="2">Uncharacterized protein</fullName>
    </submittedName>
</protein>
<reference evidence="2 3" key="1">
    <citation type="submission" date="2015-04" db="EMBL/GenBank/DDBJ databases">
        <title>Lasius niger genome sequencing.</title>
        <authorList>
            <person name="Konorov E.A."/>
            <person name="Nikitin M.A."/>
            <person name="Kirill M.V."/>
            <person name="Chang P."/>
        </authorList>
    </citation>
    <scope>NUCLEOTIDE SEQUENCE [LARGE SCALE GENOMIC DNA]</scope>
    <source>
        <tissue evidence="2">Whole</tissue>
    </source>
</reference>
<name>A0A0J7KPD0_LASNI</name>
<sequence>MVLDNLTTMIPANMDSKEEVVEVPMASLEPKEPEVREEPKILEEPEVPEEHPEDPNERASQAIDDNIVGEGTDPDQGGSQQQAAVILKYVV</sequence>
<dbReference type="PaxDb" id="67767-A0A0J7KPD0"/>
<organism evidence="2 3">
    <name type="scientific">Lasius niger</name>
    <name type="common">Black garden ant</name>
    <dbReference type="NCBI Taxonomy" id="67767"/>
    <lineage>
        <taxon>Eukaryota</taxon>
        <taxon>Metazoa</taxon>
        <taxon>Ecdysozoa</taxon>
        <taxon>Arthropoda</taxon>
        <taxon>Hexapoda</taxon>
        <taxon>Insecta</taxon>
        <taxon>Pterygota</taxon>
        <taxon>Neoptera</taxon>
        <taxon>Endopterygota</taxon>
        <taxon>Hymenoptera</taxon>
        <taxon>Apocrita</taxon>
        <taxon>Aculeata</taxon>
        <taxon>Formicoidea</taxon>
        <taxon>Formicidae</taxon>
        <taxon>Formicinae</taxon>
        <taxon>Lasius</taxon>
        <taxon>Lasius</taxon>
    </lineage>
</organism>